<name>A0A2V3VY78_9BACI</name>
<dbReference type="InterPro" id="IPR014922">
    <property type="entry name" value="YdhG-like"/>
</dbReference>
<reference evidence="2 3" key="1">
    <citation type="submission" date="2018-05" db="EMBL/GenBank/DDBJ databases">
        <title>Genomic Encyclopedia of Type Strains, Phase IV (KMG-IV): sequencing the most valuable type-strain genomes for metagenomic binning, comparative biology and taxonomic classification.</title>
        <authorList>
            <person name="Goeker M."/>
        </authorList>
    </citation>
    <scope>NUCLEOTIDE SEQUENCE [LARGE SCALE GENOMIC DNA]</scope>
    <source>
        <strain evidence="2 3">DSM 22440</strain>
    </source>
</reference>
<organism evidence="2 3">
    <name type="scientific">Streptohalobacillus salinus</name>
    <dbReference type="NCBI Taxonomy" id="621096"/>
    <lineage>
        <taxon>Bacteria</taxon>
        <taxon>Bacillati</taxon>
        <taxon>Bacillota</taxon>
        <taxon>Bacilli</taxon>
        <taxon>Bacillales</taxon>
        <taxon>Bacillaceae</taxon>
        <taxon>Streptohalobacillus</taxon>
    </lineage>
</organism>
<accession>A0A2V3VY78</accession>
<dbReference type="AlphaFoldDB" id="A0A2V3VY78"/>
<dbReference type="SUPFAM" id="SSF159888">
    <property type="entry name" value="YdhG-like"/>
    <property type="match status" value="1"/>
</dbReference>
<sequence length="139" mass="16187">MNNIENPNVRAIFEQYPEHIQQKLSILRQLILDTASEIDAVDHVEETLKWGEPSYLTSKGSTIRLGWKEAQPASYAMYFNCNTRLIETFKEVFEDAFRYEGNRAIVFLEDDDIPIQELKRCITLALTYHTRKHLPLLGV</sequence>
<dbReference type="Gene3D" id="3.90.1150.200">
    <property type="match status" value="1"/>
</dbReference>
<dbReference type="RefSeq" id="WP_110252191.1">
    <property type="nucleotide sequence ID" value="NZ_QJJR01000018.1"/>
</dbReference>
<dbReference type="Proteomes" id="UP000247922">
    <property type="component" value="Unassembled WGS sequence"/>
</dbReference>
<gene>
    <name evidence="2" type="ORF">DES38_11818</name>
</gene>
<evidence type="ECO:0000259" key="1">
    <source>
        <dbReference type="Pfam" id="PF08818"/>
    </source>
</evidence>
<dbReference type="OrthoDB" id="328972at2"/>
<evidence type="ECO:0000313" key="3">
    <source>
        <dbReference type="Proteomes" id="UP000247922"/>
    </source>
</evidence>
<keyword evidence="3" id="KW-1185">Reference proteome</keyword>
<protein>
    <submittedName>
        <fullName evidence="2">Uncharacterized protein DUF1801</fullName>
    </submittedName>
</protein>
<dbReference type="EMBL" id="QJJR01000018">
    <property type="protein sequence ID" value="PXW86832.1"/>
    <property type="molecule type" value="Genomic_DNA"/>
</dbReference>
<comment type="caution">
    <text evidence="2">The sequence shown here is derived from an EMBL/GenBank/DDBJ whole genome shotgun (WGS) entry which is preliminary data.</text>
</comment>
<dbReference type="Pfam" id="PF08818">
    <property type="entry name" value="DUF1801"/>
    <property type="match status" value="1"/>
</dbReference>
<proteinExistence type="predicted"/>
<evidence type="ECO:0000313" key="2">
    <source>
        <dbReference type="EMBL" id="PXW86832.1"/>
    </source>
</evidence>
<feature type="domain" description="YdhG-like" evidence="1">
    <location>
        <begin position="21"/>
        <end position="125"/>
    </location>
</feature>